<sequence length="689" mass="73635">MGPTIKRRASITSDPGSKGGGTLSVVAAANVLQIGLSKSFRRTGNAEKRSQSFRRIFRALVFVVIAIKRLQPRLNQSEVEQIKLLYDNAGGVNNVTQLVLLMQHAGIHGTDDVCRQALKEIGYKDGFLMSMEQFRHAFEHCKRDLLAMAKRNDDTLDAFTALGGGEASIDPETMANAIEEFGLTVDVQLIAKGGVAAGGGVTAAASPASSMAPAGATVSPGTAALVKPGSPAVVHKKFVTYEHFAKFFNSTGLDEDDGLQNLTSSGKIVPSKKRGGNRSHHQDEWWTRAGDPDDTRWLDTNSSAWCPPASSSDIHLSTIDRNSPLSLLERLESNLELSETNMSRASPHYLQTMKSFESTASSPIAPSRAKNGTGGDAQQRSLLPIHTVAASTSNVTSAREDSTSSSRTEGSAGINGLLSDRGNLGMSTDSIGGAPPGTTTILVDCDSRSPAAAQEILKPQSVKIVAENSYLTQQPGEREPAEKVVTLDAARSPTRSDQHRPLSAASRRSVSPSSWADFIERSHQDEVRRQQRIHSAPSQRRFGGKKDFYVASTLPGACLNPPAAPCYWREAIIEKNVLASADGVAEVSSLTAAALLNRPPFLIRPTSACSTVSGSAARIVRQLQQQRPASATPSNATRSSLLPLSTFADNSEPTSNELMSRWVSGGKLACGDSKPRKMFHRGATSHSKR</sequence>
<organism evidence="2">
    <name type="scientific">Bodo saltans</name>
    <name type="common">Flagellated protozoan</name>
    <dbReference type="NCBI Taxonomy" id="75058"/>
    <lineage>
        <taxon>Eukaryota</taxon>
        <taxon>Discoba</taxon>
        <taxon>Euglenozoa</taxon>
        <taxon>Kinetoplastea</taxon>
        <taxon>Metakinetoplastina</taxon>
        <taxon>Eubodonida</taxon>
        <taxon>Bodonidae</taxon>
        <taxon>Bodo</taxon>
    </lineage>
</organism>
<dbReference type="AlphaFoldDB" id="B6DTB4"/>
<evidence type="ECO:0000313" key="2">
    <source>
        <dbReference type="EMBL" id="ACI15948.1"/>
    </source>
</evidence>
<name>B6DTB4_BODSA</name>
<protein>
    <recommendedName>
        <fullName evidence="3">EF-hand domain-containing protein</fullName>
    </recommendedName>
</protein>
<feature type="region of interest" description="Disordered" evidence="1">
    <location>
        <begin position="356"/>
        <end position="421"/>
    </location>
</feature>
<feature type="compositionally biased region" description="Basic and acidic residues" evidence="1">
    <location>
        <begin position="280"/>
        <end position="292"/>
    </location>
</feature>
<feature type="compositionally biased region" description="Polar residues" evidence="1">
    <location>
        <begin position="389"/>
        <end position="409"/>
    </location>
</feature>
<evidence type="ECO:0008006" key="3">
    <source>
        <dbReference type="Google" id="ProtNLM"/>
    </source>
</evidence>
<dbReference type="EMBL" id="FJ168550">
    <property type="protein sequence ID" value="ACI15948.1"/>
    <property type="molecule type" value="Genomic_DNA"/>
</dbReference>
<evidence type="ECO:0000256" key="1">
    <source>
        <dbReference type="SAM" id="MobiDB-lite"/>
    </source>
</evidence>
<accession>B6DTB4</accession>
<dbReference type="VEuPathDB" id="TriTrypDB:BSAL_66220"/>
<feature type="region of interest" description="Disordered" evidence="1">
    <location>
        <begin position="625"/>
        <end position="653"/>
    </location>
</feature>
<dbReference type="VEuPathDB" id="TriTrypDB:BSAL_66225"/>
<proteinExistence type="predicted"/>
<feature type="region of interest" description="Disordered" evidence="1">
    <location>
        <begin position="262"/>
        <end position="292"/>
    </location>
</feature>
<feature type="compositionally biased region" description="Basic residues" evidence="1">
    <location>
        <begin position="270"/>
        <end position="279"/>
    </location>
</feature>
<reference evidence="2" key="1">
    <citation type="submission" date="2008-08" db="EMBL/GenBank/DDBJ databases">
        <title>Insights into the genome sequence of a free-living kinetoplastid: Bodo saltans (Kinetoplastida: Euglenozoa).</title>
        <authorList>
            <person name="Jackson A.P."/>
            <person name="Quail M.A."/>
            <person name="Berriman M."/>
        </authorList>
    </citation>
    <scope>NUCLEOTIDE SEQUENCE</scope>
    <source>
        <strain evidence="2">Lake Konstanz</strain>
    </source>
</reference>